<reference evidence="1 2" key="1">
    <citation type="journal article" date="2012" name="J. Bacteriol.">
        <title>Draft Genome Sequence of an Ammonia-Oxidizing Archaeon, "Candidatus Nitrosopumilus koreensis" AR1, from Marine Sediment.</title>
        <authorList>
            <person name="Park S.J."/>
            <person name="Kim J.G."/>
            <person name="Jung M.Y."/>
            <person name="Kim S.J."/>
            <person name="Cha I.T."/>
            <person name="Kwon K."/>
            <person name="Lee J.H."/>
            <person name="Rhee S.K."/>
        </authorList>
    </citation>
    <scope>NUCLEOTIDE SEQUENCE [LARGE SCALE GENOMIC DNA]</scope>
    <source>
        <strain evidence="1 2">AR1</strain>
    </source>
</reference>
<dbReference type="STRING" id="1229908.NKOR_04625"/>
<keyword evidence="2" id="KW-1185">Reference proteome</keyword>
<accession>K0B3Z0</accession>
<dbReference type="AlphaFoldDB" id="K0B3Z0"/>
<protein>
    <submittedName>
        <fullName evidence="1">Uncharacterized protein</fullName>
    </submittedName>
</protein>
<evidence type="ECO:0000313" key="1">
    <source>
        <dbReference type="EMBL" id="AFS80813.1"/>
    </source>
</evidence>
<sequence length="194" mass="22270">MLSEANKDEEAQLQWELEAKRIQEIKNPSKSEDIDTQEPELPEININRSYDEKPSSEINSAALLDTVSDAEVNSRISFEEFTDEKTLISHDAFGNKQMKIKVLEVSDETPPSKWKFGDRVKVTKILVTIKHLTTQEVEEGEFDVEAIERELQEKRHYTSTNRWIPANDIKNGYVVGSKHTRLISDASALDYIVF</sequence>
<dbReference type="Proteomes" id="UP000006101">
    <property type="component" value="Chromosome"/>
</dbReference>
<dbReference type="PATRIC" id="fig|1229908.8.peg.1006"/>
<dbReference type="EMBL" id="CP003842">
    <property type="protein sequence ID" value="AFS80813.1"/>
    <property type="molecule type" value="Genomic_DNA"/>
</dbReference>
<gene>
    <name evidence="1" type="ORF">NKOR_04625</name>
</gene>
<evidence type="ECO:0000313" key="2">
    <source>
        <dbReference type="Proteomes" id="UP000006101"/>
    </source>
</evidence>
<proteinExistence type="predicted"/>
<organism evidence="1 2">
    <name type="scientific">Candidatus Nitrosopumilus koreensis AR1</name>
    <dbReference type="NCBI Taxonomy" id="1229908"/>
    <lineage>
        <taxon>Archaea</taxon>
        <taxon>Nitrososphaerota</taxon>
        <taxon>Nitrososphaeria</taxon>
        <taxon>Nitrosopumilales</taxon>
        <taxon>Nitrosopumilaceae</taxon>
        <taxon>Nitrosopumilus</taxon>
    </lineage>
</organism>
<name>K0B3Z0_9ARCH</name>
<dbReference type="HOGENOM" id="CLU_1280736_0_0_2"/>
<dbReference type="KEGG" id="nkr:NKOR_04625"/>